<proteinExistence type="predicted"/>
<dbReference type="Gene3D" id="3.40.50.2300">
    <property type="match status" value="1"/>
</dbReference>
<comment type="caution">
    <text evidence="2">The sequence shown here is derived from an EMBL/GenBank/DDBJ whole genome shotgun (WGS) entry which is preliminary data.</text>
</comment>
<dbReference type="SUPFAM" id="SSF52172">
    <property type="entry name" value="CheY-like"/>
    <property type="match status" value="1"/>
</dbReference>
<sequence>MTGAEFVAKLADVPNAAGVPVVAVTADMQVSDRAGDGFFAVLYKPVTMERIREIIRRAGDPAGAR</sequence>
<dbReference type="GO" id="GO:0000160">
    <property type="term" value="P:phosphorelay signal transduction system"/>
    <property type="evidence" value="ECO:0007669"/>
    <property type="project" value="InterPro"/>
</dbReference>
<feature type="domain" description="Response regulatory" evidence="1">
    <location>
        <begin position="1"/>
        <end position="59"/>
    </location>
</feature>
<protein>
    <recommendedName>
        <fullName evidence="1">Response regulatory domain-containing protein</fullName>
    </recommendedName>
</protein>
<dbReference type="AlphaFoldDB" id="A0A645C2A5"/>
<name>A0A645C2A5_9ZZZZ</name>
<evidence type="ECO:0000313" key="2">
    <source>
        <dbReference type="EMBL" id="MPM68104.1"/>
    </source>
</evidence>
<gene>
    <name evidence="2" type="ORF">SDC9_115035</name>
</gene>
<reference evidence="2" key="1">
    <citation type="submission" date="2019-08" db="EMBL/GenBank/DDBJ databases">
        <authorList>
            <person name="Kucharzyk K."/>
            <person name="Murdoch R.W."/>
            <person name="Higgins S."/>
            <person name="Loffler F."/>
        </authorList>
    </citation>
    <scope>NUCLEOTIDE SEQUENCE</scope>
</reference>
<dbReference type="InterPro" id="IPR011006">
    <property type="entry name" value="CheY-like_superfamily"/>
</dbReference>
<organism evidence="2">
    <name type="scientific">bioreactor metagenome</name>
    <dbReference type="NCBI Taxonomy" id="1076179"/>
    <lineage>
        <taxon>unclassified sequences</taxon>
        <taxon>metagenomes</taxon>
        <taxon>ecological metagenomes</taxon>
    </lineage>
</organism>
<accession>A0A645C2A5</accession>
<dbReference type="PROSITE" id="PS50110">
    <property type="entry name" value="RESPONSE_REGULATORY"/>
    <property type="match status" value="1"/>
</dbReference>
<dbReference type="InterPro" id="IPR001789">
    <property type="entry name" value="Sig_transdc_resp-reg_receiver"/>
</dbReference>
<evidence type="ECO:0000259" key="1">
    <source>
        <dbReference type="PROSITE" id="PS50110"/>
    </source>
</evidence>
<dbReference type="EMBL" id="VSSQ01022063">
    <property type="protein sequence ID" value="MPM68104.1"/>
    <property type="molecule type" value="Genomic_DNA"/>
</dbReference>